<evidence type="ECO:0000313" key="1">
    <source>
        <dbReference type="EMBL" id="UYH52136.1"/>
    </source>
</evidence>
<gene>
    <name evidence="1" type="ORF">N5W20_04590</name>
</gene>
<keyword evidence="2" id="KW-1185">Reference proteome</keyword>
<dbReference type="Proteomes" id="UP001163831">
    <property type="component" value="Chromosome"/>
</dbReference>
<accession>A0ABY6GKR9</accession>
<protein>
    <submittedName>
        <fullName evidence="1">Uncharacterized protein</fullName>
    </submittedName>
</protein>
<proteinExistence type="predicted"/>
<reference evidence="1" key="1">
    <citation type="submission" date="2022-10" db="EMBL/GenBank/DDBJ databases">
        <title>Candidatus Kirkpatrella diaphorinas gen. nov., sp. nov., an uncultured endosymbiont identified in a population of Diaphorina citri from Hawaii.</title>
        <authorList>
            <person name="Henry E.M."/>
            <person name="Carlson C.R."/>
            <person name="Kuo Y.-W."/>
        </authorList>
    </citation>
    <scope>NUCLEOTIDE SEQUENCE</scope>
    <source>
        <strain evidence="1">CADCRV1</strain>
    </source>
</reference>
<sequence>MAVAMCVCAISSPAHAGDDLEQLCAALSGKFDHGQTILYKGINVTDVIGAKLGPSWGATFKIGGGDLGTNYCLYTVKNDDPWTYDIAKMAYLTGVKTDICVAQSTLDPSIDKLVGIRLSESTPAGKRT</sequence>
<organism evidence="1 2">
    <name type="scientific">Candidatus Kirkpatrickella diaphorinae</name>
    <dbReference type="NCBI Taxonomy" id="2984322"/>
    <lineage>
        <taxon>Bacteria</taxon>
        <taxon>Pseudomonadati</taxon>
        <taxon>Pseudomonadota</taxon>
        <taxon>Alphaproteobacteria</taxon>
        <taxon>Acetobacterales</taxon>
        <taxon>Acetobacteraceae</taxon>
        <taxon>Candidatus Kirkpatrickella</taxon>
    </lineage>
</organism>
<dbReference type="EMBL" id="CP107052">
    <property type="protein sequence ID" value="UYH52136.1"/>
    <property type="molecule type" value="Genomic_DNA"/>
</dbReference>
<name>A0ABY6GKR9_9PROT</name>
<dbReference type="RefSeq" id="WP_319807732.1">
    <property type="nucleotide sequence ID" value="NZ_CP107052.1"/>
</dbReference>
<evidence type="ECO:0000313" key="2">
    <source>
        <dbReference type="Proteomes" id="UP001163831"/>
    </source>
</evidence>